<dbReference type="RefSeq" id="WP_225418632.1">
    <property type="nucleotide sequence ID" value="NZ_JBHSSO010000008.1"/>
</dbReference>
<reference evidence="4" key="1">
    <citation type="journal article" date="2019" name="Int. J. Syst. Evol. Microbiol.">
        <title>The Global Catalogue of Microorganisms (GCM) 10K type strain sequencing project: providing services to taxonomists for standard genome sequencing and annotation.</title>
        <authorList>
            <consortium name="The Broad Institute Genomics Platform"/>
            <consortium name="The Broad Institute Genome Sequencing Center for Infectious Disease"/>
            <person name="Wu L."/>
            <person name="Ma J."/>
        </authorList>
    </citation>
    <scope>NUCLEOTIDE SEQUENCE [LARGE SCALE GENOMIC DNA]</scope>
    <source>
        <strain evidence="4">CCM 8893</strain>
    </source>
</reference>
<dbReference type="EMBL" id="JBHSSO010000008">
    <property type="protein sequence ID" value="MFC6289033.1"/>
    <property type="molecule type" value="Genomic_DNA"/>
</dbReference>
<dbReference type="InterPro" id="IPR057727">
    <property type="entry name" value="WCX_dom"/>
</dbReference>
<dbReference type="InterPro" id="IPR051534">
    <property type="entry name" value="CBASS_pafABC_assoc_protein"/>
</dbReference>
<protein>
    <submittedName>
        <fullName evidence="3">Helix-turn-helix transcriptional regulator</fullName>
    </submittedName>
</protein>
<gene>
    <name evidence="3" type="ORF">ACFP1M_02240</name>
</gene>
<dbReference type="InterPro" id="IPR026881">
    <property type="entry name" value="WYL_dom"/>
</dbReference>
<keyword evidence="4" id="KW-1185">Reference proteome</keyword>
<evidence type="ECO:0000313" key="3">
    <source>
        <dbReference type="EMBL" id="MFC6289033.1"/>
    </source>
</evidence>
<accession>A0ABW1U706</accession>
<proteinExistence type="predicted"/>
<feature type="domain" description="WCX" evidence="2">
    <location>
        <begin position="255"/>
        <end position="309"/>
    </location>
</feature>
<dbReference type="Pfam" id="PF13280">
    <property type="entry name" value="WYL"/>
    <property type="match status" value="1"/>
</dbReference>
<feature type="domain" description="WYL" evidence="1">
    <location>
        <begin position="137"/>
        <end position="203"/>
    </location>
</feature>
<evidence type="ECO:0000259" key="1">
    <source>
        <dbReference type="Pfam" id="PF13280"/>
    </source>
</evidence>
<name>A0ABW1U706_9LACO</name>
<organism evidence="3 4">
    <name type="scientific">Levilactobacillus angrenensis</name>
    <dbReference type="NCBI Taxonomy" id="2486020"/>
    <lineage>
        <taxon>Bacteria</taxon>
        <taxon>Bacillati</taxon>
        <taxon>Bacillota</taxon>
        <taxon>Bacilli</taxon>
        <taxon>Lactobacillales</taxon>
        <taxon>Lactobacillaceae</taxon>
        <taxon>Levilactobacillus</taxon>
    </lineage>
</organism>
<dbReference type="PANTHER" id="PTHR34580">
    <property type="match status" value="1"/>
</dbReference>
<evidence type="ECO:0000313" key="4">
    <source>
        <dbReference type="Proteomes" id="UP001596258"/>
    </source>
</evidence>
<dbReference type="PANTHER" id="PTHR34580:SF1">
    <property type="entry name" value="PROTEIN PAFC"/>
    <property type="match status" value="1"/>
</dbReference>
<dbReference type="Pfam" id="PF25583">
    <property type="entry name" value="WCX"/>
    <property type="match status" value="1"/>
</dbReference>
<evidence type="ECO:0000259" key="2">
    <source>
        <dbReference type="Pfam" id="PF25583"/>
    </source>
</evidence>
<dbReference type="Proteomes" id="UP001596258">
    <property type="component" value="Unassembled WGS sequence"/>
</dbReference>
<dbReference type="PROSITE" id="PS52050">
    <property type="entry name" value="WYL"/>
    <property type="match status" value="1"/>
</dbReference>
<sequence length="315" mass="35978">MQSNQRIAELMVRLMSGETLKQSDLEAKYGVSRRTCQRDFAYIRRALSEYVAGNLLEEQGTYRLARQSEETDFEMALTTSNILIGSRALDQDELSGTLDFLVGSLSPQMQAAVRQQLTLSRGSYVPLSRAKPLLKRLKEMTESIAQTQRLVFTYRGSSGDDQKPQVHHAQPVALFFETYYFYVAMLSEEHGGYWLYRLDRIVEILAQLPGEKLDYAKRFSLQEHRNYTYLLDTGELTQIRFLYRNYPQTALDHFPGSRIIKQNADGSCVIEAYVKTDGAMLWLLSQGAGLRVLSPVSLVRRVRDALAAARNQYDD</sequence>
<comment type="caution">
    <text evidence="3">The sequence shown here is derived from an EMBL/GenBank/DDBJ whole genome shotgun (WGS) entry which is preliminary data.</text>
</comment>